<name>A0A845GS37_9BURK</name>
<organism evidence="1 2">
    <name type="scientific">Duganella vulcania</name>
    <dbReference type="NCBI Taxonomy" id="2692166"/>
    <lineage>
        <taxon>Bacteria</taxon>
        <taxon>Pseudomonadati</taxon>
        <taxon>Pseudomonadota</taxon>
        <taxon>Betaproteobacteria</taxon>
        <taxon>Burkholderiales</taxon>
        <taxon>Oxalobacteraceae</taxon>
        <taxon>Telluria group</taxon>
        <taxon>Duganella</taxon>
    </lineage>
</organism>
<dbReference type="AlphaFoldDB" id="A0A845GS37"/>
<proteinExistence type="predicted"/>
<sequence length="99" mass="11081">MRFNYMLGPDDRHLAEASMLGHLANVTLWSGTYDQVTALHFNLQFDDDWAEKAGDDKCHDAARVAIAHALEWHPAPGVIVDLFAEPTVARWPGRLDIVV</sequence>
<comment type="caution">
    <text evidence="1">The sequence shown here is derived from an EMBL/GenBank/DDBJ whole genome shotgun (WGS) entry which is preliminary data.</text>
</comment>
<evidence type="ECO:0000313" key="1">
    <source>
        <dbReference type="EMBL" id="MYM96230.1"/>
    </source>
</evidence>
<dbReference type="Proteomes" id="UP000447355">
    <property type="component" value="Unassembled WGS sequence"/>
</dbReference>
<reference evidence="1" key="1">
    <citation type="submission" date="2019-12" db="EMBL/GenBank/DDBJ databases">
        <title>Novel species isolated from a subtropical stream in China.</title>
        <authorList>
            <person name="Lu H."/>
        </authorList>
    </citation>
    <scope>NUCLEOTIDE SEQUENCE [LARGE SCALE GENOMIC DNA]</scope>
    <source>
        <strain evidence="1">FT81W</strain>
    </source>
</reference>
<evidence type="ECO:0000313" key="2">
    <source>
        <dbReference type="Proteomes" id="UP000447355"/>
    </source>
</evidence>
<protein>
    <submittedName>
        <fullName evidence="1">Uncharacterized protein</fullName>
    </submittedName>
</protein>
<dbReference type="EMBL" id="WWCX01000041">
    <property type="protein sequence ID" value="MYM96230.1"/>
    <property type="molecule type" value="Genomic_DNA"/>
</dbReference>
<dbReference type="RefSeq" id="WP_161085254.1">
    <property type="nucleotide sequence ID" value="NZ_WWCX01000041.1"/>
</dbReference>
<accession>A0A845GS37</accession>
<gene>
    <name evidence="1" type="ORF">GTP90_20400</name>
</gene>